<dbReference type="Gene3D" id="2.120.10.30">
    <property type="entry name" value="TolB, C-terminal domain"/>
    <property type="match status" value="1"/>
</dbReference>
<protein>
    <submittedName>
        <fullName evidence="2">PD40 domain-containing protein</fullName>
    </submittedName>
</protein>
<accession>A0ABS3F0G1</accession>
<dbReference type="InterPro" id="IPR015943">
    <property type="entry name" value="WD40/YVTN_repeat-like_dom_sf"/>
</dbReference>
<dbReference type="PANTHER" id="PTHR36842">
    <property type="entry name" value="PROTEIN TOLB HOMOLOG"/>
    <property type="match status" value="1"/>
</dbReference>
<dbReference type="EMBL" id="JAFLND010000004">
    <property type="protein sequence ID" value="MBO0331838.1"/>
    <property type="molecule type" value="Genomic_DNA"/>
</dbReference>
<reference evidence="2 3" key="1">
    <citation type="submission" date="2021-03" db="EMBL/GenBank/DDBJ databases">
        <title>Muricauda sp. CAU 1631 isolated from Incheon.</title>
        <authorList>
            <person name="Kim W."/>
        </authorList>
    </citation>
    <scope>NUCLEOTIDE SEQUENCE [LARGE SCALE GENOMIC DNA]</scope>
    <source>
        <strain evidence="2 3">CAU 1631</strain>
    </source>
</reference>
<dbReference type="InterPro" id="IPR011659">
    <property type="entry name" value="WD40"/>
</dbReference>
<dbReference type="Gene3D" id="2.130.10.10">
    <property type="entry name" value="YVTN repeat-like/Quinoprotein amine dehydrogenase"/>
    <property type="match status" value="1"/>
</dbReference>
<dbReference type="Pfam" id="PF26549">
    <property type="entry name" value="Tricorn_N"/>
    <property type="match status" value="1"/>
</dbReference>
<dbReference type="SUPFAM" id="SSF82171">
    <property type="entry name" value="DPP6 N-terminal domain-like"/>
    <property type="match status" value="2"/>
</dbReference>
<dbReference type="Pfam" id="PF07676">
    <property type="entry name" value="PD40"/>
    <property type="match status" value="3"/>
</dbReference>
<comment type="caution">
    <text evidence="2">The sequence shown here is derived from an EMBL/GenBank/DDBJ whole genome shotgun (WGS) entry which is preliminary data.</text>
</comment>
<gene>
    <name evidence="2" type="ORF">J0X13_14870</name>
</gene>
<keyword evidence="3" id="KW-1185">Reference proteome</keyword>
<dbReference type="RefSeq" id="WP_207072172.1">
    <property type="nucleotide sequence ID" value="NZ_JAFLND010000004.1"/>
</dbReference>
<sequence length="593" mass="67145">MKQSKSILLIIYLLAFTAYCQVSKNSNLALLSNQTPTDSALIFAPGIVSTNAFEFAITLNPEMDELFFTRRKPEAENEIYTVRLVHGRWSEPEVAFFKAEEGWDFEPHINPQGDRLYFGSLRPLPNATKGTGLHQWYCEKTESGWSNPIPLNGPFIEKTAMYLTSAENGNLYFTSWINENGEFKDEGIYSSINEDGNYKSIHKLGPQVNLKGLKSIAHPYIAPDESFIIFDGKSDISGFGSCDLYISFNKNGTWTEAQNLGPLVNTELCEFTASVSPDGKYLFFHRGLVSDDEEYGNIHWIDFELLKKRIEQRTSHVGAYSSDGEIYLTDMEGTSKVRITNPPQSGGGYLAWSPDGKHLAFYAKYDDKKTWSIHTINGDGTNWKRLTHEKYKWDNSPTWSPDGKRIVFSREYKDSENNRHPEIWIMNSDGSEQSQIKSLRGGGPHFAPDGRIAFHSESENNKSNISIADIDGGNIIQLTNSEAEEQHPEVSPDGKQITFMSDRDGNHEIYVMNIDGSNQKRLTNNDVDDWYPCWSPDGSQIIFGSKTNNDGDWDIYSMNMDGSSIRKIIANSVQSSWVKTANQRLKHRLFDVH</sequence>
<evidence type="ECO:0000256" key="1">
    <source>
        <dbReference type="ARBA" id="ARBA00009820"/>
    </source>
</evidence>
<proteinExistence type="inferred from homology"/>
<dbReference type="PANTHER" id="PTHR36842:SF1">
    <property type="entry name" value="PROTEIN TOLB"/>
    <property type="match status" value="1"/>
</dbReference>
<organism evidence="2 3">
    <name type="scientific">[Muricauda] lutisoli</name>
    <dbReference type="NCBI Taxonomy" id="2816035"/>
    <lineage>
        <taxon>Bacteria</taxon>
        <taxon>Pseudomonadati</taxon>
        <taxon>Bacteroidota</taxon>
        <taxon>Flavobacteriia</taxon>
        <taxon>Flavobacteriales</taxon>
        <taxon>Flavobacteriaceae</taxon>
        <taxon>Allomuricauda</taxon>
    </lineage>
</organism>
<dbReference type="Proteomes" id="UP000664163">
    <property type="component" value="Unassembled WGS sequence"/>
</dbReference>
<evidence type="ECO:0000313" key="2">
    <source>
        <dbReference type="EMBL" id="MBO0331838.1"/>
    </source>
</evidence>
<evidence type="ECO:0000313" key="3">
    <source>
        <dbReference type="Proteomes" id="UP000664163"/>
    </source>
</evidence>
<comment type="similarity">
    <text evidence="1">Belongs to the TolB family.</text>
</comment>
<dbReference type="InterPro" id="IPR011042">
    <property type="entry name" value="6-blade_b-propeller_TolB-like"/>
</dbReference>
<name>A0ABS3F0G1_9FLAO</name>